<gene>
    <name evidence="3" type="ORF">COW72_01430</name>
</gene>
<protein>
    <recommendedName>
        <fullName evidence="2">Phosphatidic acid phosphatase type 2/haloperoxidase domain-containing protein</fullName>
    </recommendedName>
</protein>
<feature type="transmembrane region" description="Helical" evidence="1">
    <location>
        <begin position="55"/>
        <end position="72"/>
    </location>
</feature>
<dbReference type="InterPro" id="IPR000326">
    <property type="entry name" value="PAP2/HPO"/>
</dbReference>
<comment type="caution">
    <text evidence="3">The sequence shown here is derived from an EMBL/GenBank/DDBJ whole genome shotgun (WGS) entry which is preliminary data.</text>
</comment>
<sequence length="100" mass="11344">NIIRWLWPSPRPFIESQVNLLLSHEPTSSFPSGHAALFFAIATVVYFYNKKAGILFFLASFLISISRVFAGIHWPTDIFVGALVGIFSAWLIMKIFKNKI</sequence>
<dbReference type="SMART" id="SM00014">
    <property type="entry name" value="acidPPc"/>
    <property type="match status" value="1"/>
</dbReference>
<evidence type="ECO:0000256" key="1">
    <source>
        <dbReference type="SAM" id="Phobius"/>
    </source>
</evidence>
<feature type="non-terminal residue" evidence="3">
    <location>
        <position position="1"/>
    </location>
</feature>
<keyword evidence="1" id="KW-0812">Transmembrane</keyword>
<dbReference type="AlphaFoldDB" id="A0A2H0FJU0"/>
<evidence type="ECO:0000313" key="3">
    <source>
        <dbReference type="EMBL" id="PIQ06905.1"/>
    </source>
</evidence>
<evidence type="ECO:0000259" key="2">
    <source>
        <dbReference type="SMART" id="SM00014"/>
    </source>
</evidence>
<dbReference type="EMBL" id="PCUC01000078">
    <property type="protein sequence ID" value="PIQ06905.1"/>
    <property type="molecule type" value="Genomic_DNA"/>
</dbReference>
<feature type="transmembrane region" description="Helical" evidence="1">
    <location>
        <begin position="78"/>
        <end position="96"/>
    </location>
</feature>
<proteinExistence type="predicted"/>
<feature type="domain" description="Phosphatidic acid phosphatase type 2/haloperoxidase" evidence="2">
    <location>
        <begin position="1"/>
        <end position="93"/>
    </location>
</feature>
<dbReference type="PANTHER" id="PTHR14969">
    <property type="entry name" value="SPHINGOSINE-1-PHOSPHATE PHOSPHOHYDROLASE"/>
    <property type="match status" value="1"/>
</dbReference>
<dbReference type="Gene3D" id="1.20.144.10">
    <property type="entry name" value="Phosphatidic acid phosphatase type 2/haloperoxidase"/>
    <property type="match status" value="1"/>
</dbReference>
<dbReference type="PANTHER" id="PTHR14969:SF13">
    <property type="entry name" value="AT30094P"/>
    <property type="match status" value="1"/>
</dbReference>
<organism evidence="3 4">
    <name type="scientific">Candidatus Nealsonbacteria bacterium CG18_big_fil_WC_8_21_14_2_50_37_10</name>
    <dbReference type="NCBI Taxonomy" id="1974717"/>
    <lineage>
        <taxon>Bacteria</taxon>
        <taxon>Candidatus Nealsoniibacteriota</taxon>
    </lineage>
</organism>
<keyword evidence="1" id="KW-1133">Transmembrane helix</keyword>
<dbReference type="SUPFAM" id="SSF48317">
    <property type="entry name" value="Acid phosphatase/Vanadium-dependent haloperoxidase"/>
    <property type="match status" value="1"/>
</dbReference>
<dbReference type="Pfam" id="PF01569">
    <property type="entry name" value="PAP2"/>
    <property type="match status" value="1"/>
</dbReference>
<reference evidence="3 4" key="1">
    <citation type="submission" date="2017-09" db="EMBL/GenBank/DDBJ databases">
        <title>Depth-based differentiation of microbial function through sediment-hosted aquifers and enrichment of novel symbionts in the deep terrestrial subsurface.</title>
        <authorList>
            <person name="Probst A.J."/>
            <person name="Ladd B."/>
            <person name="Jarett J.K."/>
            <person name="Geller-Mcgrath D.E."/>
            <person name="Sieber C.M."/>
            <person name="Emerson J.B."/>
            <person name="Anantharaman K."/>
            <person name="Thomas B.C."/>
            <person name="Malmstrom R."/>
            <person name="Stieglmeier M."/>
            <person name="Klingl A."/>
            <person name="Woyke T."/>
            <person name="Ryan C.M."/>
            <person name="Banfield J.F."/>
        </authorList>
    </citation>
    <scope>NUCLEOTIDE SEQUENCE [LARGE SCALE GENOMIC DNA]</scope>
    <source>
        <strain evidence="3">CG18_big_fil_WC_8_21_14_2_50_37_10</strain>
    </source>
</reference>
<dbReference type="Proteomes" id="UP000230778">
    <property type="component" value="Unassembled WGS sequence"/>
</dbReference>
<feature type="transmembrane region" description="Helical" evidence="1">
    <location>
        <begin position="30"/>
        <end position="48"/>
    </location>
</feature>
<name>A0A2H0FJU0_9BACT</name>
<evidence type="ECO:0000313" key="4">
    <source>
        <dbReference type="Proteomes" id="UP000230778"/>
    </source>
</evidence>
<keyword evidence="1" id="KW-0472">Membrane</keyword>
<accession>A0A2H0FJU0</accession>
<dbReference type="InterPro" id="IPR036938">
    <property type="entry name" value="PAP2/HPO_sf"/>
</dbReference>